<protein>
    <submittedName>
        <fullName evidence="3">GDP-Man:Man(3)GlcNAc(2)-PP-Dol alpha-1,2-mannosyltransferase</fullName>
    </submittedName>
</protein>
<accession>A0A1D2MFR2</accession>
<dbReference type="Pfam" id="PF00534">
    <property type="entry name" value="Glycos_transf_1"/>
    <property type="match status" value="1"/>
</dbReference>
<dbReference type="InterPro" id="IPR038013">
    <property type="entry name" value="ALG11"/>
</dbReference>
<feature type="domain" description="Glycosyl transferase family 1" evidence="2">
    <location>
        <begin position="56"/>
        <end position="221"/>
    </location>
</feature>
<name>A0A1D2MFR2_ORCCI</name>
<dbReference type="OrthoDB" id="2276068at2759"/>
<evidence type="ECO:0000259" key="2">
    <source>
        <dbReference type="Pfam" id="PF00534"/>
    </source>
</evidence>
<dbReference type="GO" id="GO:0006487">
    <property type="term" value="P:protein N-linked glycosylation"/>
    <property type="evidence" value="ECO:0007669"/>
    <property type="project" value="TreeGrafter"/>
</dbReference>
<gene>
    <name evidence="3" type="ORF">Ocin01_14852</name>
</gene>
<dbReference type="AlphaFoldDB" id="A0A1D2MFR2"/>
<evidence type="ECO:0000313" key="4">
    <source>
        <dbReference type="Proteomes" id="UP000094527"/>
    </source>
</evidence>
<keyword evidence="4" id="KW-1185">Reference proteome</keyword>
<dbReference type="STRING" id="48709.A0A1D2MFR2"/>
<dbReference type="InterPro" id="IPR001296">
    <property type="entry name" value="Glyco_trans_1"/>
</dbReference>
<sequence>MSLRRSEVTMVNSSWTEGHILQLWQKPETTFKVYPACDVRAFKELVRHDEDQERRSINVVSVAQFRPEKDHQMQIKAMKNPGTGVVAGSGWCCWKREEMNGDRERVDNLKELSRQLGVEQNCIFQVNFSFDTLKKELVDGLMGIHSMWNEHFGISVVECMAAGLLMVAHKSGGPLMDIVVDDEGDRNGFLAADEHEYARVIKSILEMSPELQERIRKRARSSVDRFSDQEFERNFRESLKIVLS</sequence>
<keyword evidence="3" id="KW-0808">Transferase</keyword>
<dbReference type="PANTHER" id="PTHR45919:SF1">
    <property type="entry name" value="GDP-MAN:MAN(3)GLCNAC(2)-PP-DOL ALPHA-1,2-MANNOSYLTRANSFERASE"/>
    <property type="match status" value="1"/>
</dbReference>
<dbReference type="GO" id="GO:0005789">
    <property type="term" value="C:endoplasmic reticulum membrane"/>
    <property type="evidence" value="ECO:0007669"/>
    <property type="project" value="TreeGrafter"/>
</dbReference>
<keyword evidence="1 3" id="KW-0328">Glycosyltransferase</keyword>
<dbReference type="GO" id="GO:0004377">
    <property type="term" value="F:GDP-Man:Man(3)GlcNAc(2)-PP-Dol alpha-1,2-mannosyltransferase activity"/>
    <property type="evidence" value="ECO:0007669"/>
    <property type="project" value="InterPro"/>
</dbReference>
<dbReference type="SUPFAM" id="SSF53756">
    <property type="entry name" value="UDP-Glycosyltransferase/glycogen phosphorylase"/>
    <property type="match status" value="1"/>
</dbReference>
<organism evidence="3 4">
    <name type="scientific">Orchesella cincta</name>
    <name type="common">Springtail</name>
    <name type="synonym">Podura cincta</name>
    <dbReference type="NCBI Taxonomy" id="48709"/>
    <lineage>
        <taxon>Eukaryota</taxon>
        <taxon>Metazoa</taxon>
        <taxon>Ecdysozoa</taxon>
        <taxon>Arthropoda</taxon>
        <taxon>Hexapoda</taxon>
        <taxon>Collembola</taxon>
        <taxon>Entomobryomorpha</taxon>
        <taxon>Entomobryoidea</taxon>
        <taxon>Orchesellidae</taxon>
        <taxon>Orchesellinae</taxon>
        <taxon>Orchesella</taxon>
    </lineage>
</organism>
<proteinExistence type="predicted"/>
<evidence type="ECO:0000313" key="3">
    <source>
        <dbReference type="EMBL" id="ODM91836.1"/>
    </source>
</evidence>
<evidence type="ECO:0000256" key="1">
    <source>
        <dbReference type="ARBA" id="ARBA00022676"/>
    </source>
</evidence>
<comment type="caution">
    <text evidence="3">The sequence shown here is derived from an EMBL/GenBank/DDBJ whole genome shotgun (WGS) entry which is preliminary data.</text>
</comment>
<dbReference type="EMBL" id="LJIJ01001406">
    <property type="protein sequence ID" value="ODM91836.1"/>
    <property type="molecule type" value="Genomic_DNA"/>
</dbReference>
<dbReference type="Gene3D" id="3.40.50.2000">
    <property type="entry name" value="Glycogen Phosphorylase B"/>
    <property type="match status" value="1"/>
</dbReference>
<reference evidence="3 4" key="1">
    <citation type="journal article" date="2016" name="Genome Biol. Evol.">
        <title>Gene Family Evolution Reflects Adaptation to Soil Environmental Stressors in the Genome of the Collembolan Orchesella cincta.</title>
        <authorList>
            <person name="Faddeeva-Vakhrusheva A."/>
            <person name="Derks M.F."/>
            <person name="Anvar S.Y."/>
            <person name="Agamennone V."/>
            <person name="Suring W."/>
            <person name="Smit S."/>
            <person name="van Straalen N.M."/>
            <person name="Roelofs D."/>
        </authorList>
    </citation>
    <scope>NUCLEOTIDE SEQUENCE [LARGE SCALE GENOMIC DNA]</scope>
    <source>
        <tissue evidence="3">Mixed pool</tissue>
    </source>
</reference>
<dbReference type="PANTHER" id="PTHR45919">
    <property type="entry name" value="GDP-MAN:MAN(3)GLCNAC(2)-PP-DOL ALPHA-1,2-MANNOSYLTRANSFERASE"/>
    <property type="match status" value="1"/>
</dbReference>
<dbReference type="OMA" id="SIMALHT"/>
<dbReference type="Proteomes" id="UP000094527">
    <property type="component" value="Unassembled WGS sequence"/>
</dbReference>